<reference evidence="1" key="1">
    <citation type="submission" date="2022-01" db="EMBL/GenBank/DDBJ databases">
        <authorList>
            <person name="Jo J.-H."/>
            <person name="Im W.-T."/>
        </authorList>
    </citation>
    <scope>NUCLEOTIDE SEQUENCE</scope>
    <source>
        <strain evidence="1">NA20</strain>
    </source>
</reference>
<comment type="caution">
    <text evidence="1">The sequence shown here is derived from an EMBL/GenBank/DDBJ whole genome shotgun (WGS) entry which is preliminary data.</text>
</comment>
<organism evidence="1 2">
    <name type="scientific">Terrimonas ginsenosidimutans</name>
    <dbReference type="NCBI Taxonomy" id="2908004"/>
    <lineage>
        <taxon>Bacteria</taxon>
        <taxon>Pseudomonadati</taxon>
        <taxon>Bacteroidota</taxon>
        <taxon>Chitinophagia</taxon>
        <taxon>Chitinophagales</taxon>
        <taxon>Chitinophagaceae</taxon>
        <taxon>Terrimonas</taxon>
    </lineage>
</organism>
<gene>
    <name evidence="1" type="ORF">LZZ85_21400</name>
</gene>
<dbReference type="EMBL" id="JAKLTR010000015">
    <property type="protein sequence ID" value="MCG2616867.1"/>
    <property type="molecule type" value="Genomic_DNA"/>
</dbReference>
<dbReference type="SUPFAM" id="SSF52172">
    <property type="entry name" value="CheY-like"/>
    <property type="match status" value="1"/>
</dbReference>
<keyword evidence="2" id="KW-1185">Reference proteome</keyword>
<dbReference type="RefSeq" id="WP_237875404.1">
    <property type="nucleotide sequence ID" value="NZ_JAKLTR010000015.1"/>
</dbReference>
<evidence type="ECO:0000313" key="1">
    <source>
        <dbReference type="EMBL" id="MCG2616867.1"/>
    </source>
</evidence>
<sequence>MRRSILSINGNRSMNFIVQTVLSPRYNLLAVADVYQAMNELRKRDEIEMIIVDLDQHTQESLDFIQHIKTSGLYQDREVIVLASEDNWEKNKSVMTSVENVFFKPFSPEEMVRSVDMIMNKRLEKIS</sequence>
<proteinExistence type="predicted"/>
<name>A0ABS9KWY2_9BACT</name>
<dbReference type="Proteomes" id="UP001165367">
    <property type="component" value="Unassembled WGS sequence"/>
</dbReference>
<evidence type="ECO:0000313" key="2">
    <source>
        <dbReference type="Proteomes" id="UP001165367"/>
    </source>
</evidence>
<dbReference type="InterPro" id="IPR011006">
    <property type="entry name" value="CheY-like_superfamily"/>
</dbReference>
<dbReference type="Gene3D" id="3.40.50.2300">
    <property type="match status" value="1"/>
</dbReference>
<protein>
    <recommendedName>
        <fullName evidence="3">Response regulatory domain-containing protein</fullName>
    </recommendedName>
</protein>
<accession>A0ABS9KWY2</accession>
<evidence type="ECO:0008006" key="3">
    <source>
        <dbReference type="Google" id="ProtNLM"/>
    </source>
</evidence>